<evidence type="ECO:0000313" key="9">
    <source>
        <dbReference type="EMBL" id="CAD5232566.1"/>
    </source>
</evidence>
<keyword evidence="4 6" id="KW-0058">Aromatic hydrocarbons catabolism</keyword>
<keyword evidence="5 6" id="KW-0378">Hydrolase</keyword>
<gene>
    <name evidence="9" type="ORF">BXYJ_LOCUS12657</name>
</gene>
<dbReference type="PRINTS" id="PR00412">
    <property type="entry name" value="EPOXHYDRLASE"/>
</dbReference>
<evidence type="ECO:0000313" key="12">
    <source>
        <dbReference type="Proteomes" id="UP000659654"/>
    </source>
</evidence>
<evidence type="ECO:0000256" key="3">
    <source>
        <dbReference type="ARBA" id="ARBA00010088"/>
    </source>
</evidence>
<dbReference type="PANTHER" id="PTHR21661">
    <property type="entry name" value="EPOXIDE HYDROLASE 1-RELATED"/>
    <property type="match status" value="1"/>
</dbReference>
<dbReference type="InterPro" id="IPR010497">
    <property type="entry name" value="Epoxide_hydro_N"/>
</dbReference>
<evidence type="ECO:0000256" key="5">
    <source>
        <dbReference type="ARBA" id="ARBA00022801"/>
    </source>
</evidence>
<dbReference type="InterPro" id="IPR029058">
    <property type="entry name" value="AB_hydrolase_fold"/>
</dbReference>
<dbReference type="InterPro" id="IPR000639">
    <property type="entry name" value="Epox_hydrolase-like"/>
</dbReference>
<evidence type="ECO:0000313" key="11">
    <source>
        <dbReference type="Proteomes" id="UP000095284"/>
    </source>
</evidence>
<comment type="catalytic activity">
    <reaction evidence="1 6">
        <text>1-(4-methoxyphenyl)-N-methyl-N-[(3-methyloxetan-3-yl)methyl]methanamine + H2O = 2-{[(4-methoxybenzyl)(methyl)amino]methyl}-2-methylpropane-1,3-diol</text>
        <dbReference type="Rhea" id="RHEA:55764"/>
        <dbReference type="ChEBI" id="CHEBI:15377"/>
        <dbReference type="ChEBI" id="CHEBI:139161"/>
        <dbReference type="ChEBI" id="CHEBI:139164"/>
        <dbReference type="EC" id="3.3.2.9"/>
    </reaction>
</comment>
<dbReference type="EMBL" id="CAJFDI010000005">
    <property type="protein sequence ID" value="CAD5232566.1"/>
    <property type="molecule type" value="Genomic_DNA"/>
</dbReference>
<comment type="similarity">
    <text evidence="3 6">Belongs to the peptidase S33 family.</text>
</comment>
<dbReference type="AlphaFoldDB" id="A0A1I7RXV9"/>
<dbReference type="InterPro" id="IPR016292">
    <property type="entry name" value="Epoxide_hydrolase"/>
</dbReference>
<feature type="active site" description="Proton acceptor" evidence="7">
    <location>
        <position position="430"/>
    </location>
</feature>
<dbReference type="Gene3D" id="3.40.50.1820">
    <property type="entry name" value="alpha/beta hydrolase"/>
    <property type="match status" value="1"/>
</dbReference>
<keyword evidence="12" id="KW-1185">Reference proteome</keyword>
<comment type="subcellular location">
    <subcellularLocation>
        <location evidence="6">Endoplasmic reticulum membrane</location>
    </subcellularLocation>
    <subcellularLocation>
        <location evidence="2">Microsome membrane</location>
        <topology evidence="2">Single-pass membrane protein</topology>
    </subcellularLocation>
</comment>
<evidence type="ECO:0000256" key="7">
    <source>
        <dbReference type="PIRSR" id="PIRSR001112-1"/>
    </source>
</evidence>
<evidence type="ECO:0000256" key="4">
    <source>
        <dbReference type="ARBA" id="ARBA00022797"/>
    </source>
</evidence>
<dbReference type="GO" id="GO:0033961">
    <property type="term" value="F:cis-stilbene-oxide hydrolase activity"/>
    <property type="evidence" value="ECO:0007669"/>
    <property type="project" value="UniProtKB-UniRule"/>
</dbReference>
<dbReference type="Proteomes" id="UP000582659">
    <property type="component" value="Unassembled WGS sequence"/>
</dbReference>
<dbReference type="Pfam" id="PF06441">
    <property type="entry name" value="EHN"/>
    <property type="match status" value="1"/>
</dbReference>
<keyword evidence="6" id="KW-0256">Endoplasmic reticulum</keyword>
<evidence type="ECO:0000256" key="6">
    <source>
        <dbReference type="PIRNR" id="PIRNR001112"/>
    </source>
</evidence>
<dbReference type="eggNOG" id="KOG2565">
    <property type="taxonomic scope" value="Eukaryota"/>
</dbReference>
<dbReference type="GO" id="GO:0005789">
    <property type="term" value="C:endoplasmic reticulum membrane"/>
    <property type="evidence" value="ECO:0007669"/>
    <property type="project" value="UniProtKB-SubCell"/>
</dbReference>
<dbReference type="OrthoDB" id="7130006at2759"/>
<dbReference type="PANTHER" id="PTHR21661:SF35">
    <property type="entry name" value="EPOXIDE HYDROLASE"/>
    <property type="match status" value="1"/>
</dbReference>
<keyword evidence="6" id="KW-0472">Membrane</keyword>
<dbReference type="EC" id="3.3.2.9" evidence="6"/>
<comment type="catalytic activity">
    <reaction evidence="6">
        <text>cis-stilbene oxide + H2O = (1R,2R)-hydrobenzoin</text>
        <dbReference type="Rhea" id="RHEA:23900"/>
        <dbReference type="ChEBI" id="CHEBI:15377"/>
        <dbReference type="ChEBI" id="CHEBI:50004"/>
        <dbReference type="ChEBI" id="CHEBI:50014"/>
        <dbReference type="EC" id="3.3.2.9"/>
    </reaction>
</comment>
<dbReference type="GO" id="GO:0097176">
    <property type="term" value="P:epoxide metabolic process"/>
    <property type="evidence" value="ECO:0007669"/>
    <property type="project" value="TreeGrafter"/>
</dbReference>
<dbReference type="EMBL" id="CAJFCV020000005">
    <property type="protein sequence ID" value="CAG9125201.1"/>
    <property type="molecule type" value="Genomic_DNA"/>
</dbReference>
<organism evidence="11 13">
    <name type="scientific">Bursaphelenchus xylophilus</name>
    <name type="common">Pinewood nematode worm</name>
    <name type="synonym">Aphelenchoides xylophilus</name>
    <dbReference type="NCBI Taxonomy" id="6326"/>
    <lineage>
        <taxon>Eukaryota</taxon>
        <taxon>Metazoa</taxon>
        <taxon>Ecdysozoa</taxon>
        <taxon>Nematoda</taxon>
        <taxon>Chromadorea</taxon>
        <taxon>Rhabditida</taxon>
        <taxon>Tylenchina</taxon>
        <taxon>Tylenchomorpha</taxon>
        <taxon>Aphelenchoidea</taxon>
        <taxon>Aphelenchoididae</taxon>
        <taxon>Bursaphelenchus</taxon>
    </lineage>
</organism>
<dbReference type="WBParaSite" id="BXY_0557600.1">
    <property type="protein sequence ID" value="BXY_0557600.1"/>
    <property type="gene ID" value="BXY_0557600"/>
</dbReference>
<dbReference type="PIRSF" id="PIRSF001112">
    <property type="entry name" value="Epoxide_hydrolase"/>
    <property type="match status" value="1"/>
</dbReference>
<dbReference type="SUPFAM" id="SSF53474">
    <property type="entry name" value="alpha/beta-Hydrolases"/>
    <property type="match status" value="1"/>
</dbReference>
<feature type="active site" description="Nucleophile" evidence="7">
    <location>
        <position position="229"/>
    </location>
</feature>
<name>A0A1I7RXV9_BURXY</name>
<evidence type="ECO:0000313" key="10">
    <source>
        <dbReference type="EMBL" id="CAG9125201.1"/>
    </source>
</evidence>
<sequence length="452" mass="51158">MGWKLLITATAFAGLALLTYNYITTEPEKVNWPTTGYFGPGKPQQDDENIHPFRIQVPDAAIQDLKNRLKQVRVTHEDLEDIHNFEYGFSKKALNIYKSYWLNEYDWRVHEKKLNEFSHFKTQIEGINLHFIHQKAVQNKYKNVIPLLMSHGWPGSVHEFSKIIPILLDPKAHGIESDFAFNVVTPSIPGFGWSSAAAKSGMNAGAVARIFHKLMLRLGYNKYAVQGGDWGSTIVSNMARLYPNNVVGCHLNTFVSSRKDVLLQSILVTVAPGFFLHEEPMKDYNFFKTLKFVIIRGGYFHLQATTPDTIGIGLNDSPIGLLAWMLEKYITGTNTKFSKSENPEEIVKKISKEDLLTAVSLYWFNGNMLQSARFYKENMNSELMQLQRQFISVPTGYASLGNDAVPAVPQRVIETAVNLTHYTFVPDLGHFAALEGPKVLAKDIFSFVEELD</sequence>
<feature type="active site" description="Proton donor" evidence="7">
    <location>
        <position position="375"/>
    </location>
</feature>
<proteinExistence type="inferred from homology"/>
<evidence type="ECO:0000256" key="1">
    <source>
        <dbReference type="ARBA" id="ARBA00000221"/>
    </source>
</evidence>
<dbReference type="Proteomes" id="UP000095284">
    <property type="component" value="Unplaced"/>
</dbReference>
<reference evidence="10" key="2">
    <citation type="submission" date="2020-08" db="EMBL/GenBank/DDBJ databases">
        <authorList>
            <person name="Kikuchi T."/>
        </authorList>
    </citation>
    <scope>NUCLEOTIDE SEQUENCE</scope>
    <source>
        <strain evidence="9">Ka4C1</strain>
    </source>
</reference>
<dbReference type="Proteomes" id="UP000659654">
    <property type="component" value="Unassembled WGS sequence"/>
</dbReference>
<reference evidence="13" key="1">
    <citation type="submission" date="2016-11" db="UniProtKB">
        <authorList>
            <consortium name="WormBaseParasite"/>
        </authorList>
    </citation>
    <scope>IDENTIFICATION</scope>
</reference>
<evidence type="ECO:0000256" key="2">
    <source>
        <dbReference type="ARBA" id="ARBA00004111"/>
    </source>
</evidence>
<protein>
    <recommendedName>
        <fullName evidence="6">Epoxide hydrolase</fullName>
        <ecNumber evidence="6">3.3.2.9</ecNumber>
    </recommendedName>
</protein>
<accession>A0A1I7RXV9</accession>
<evidence type="ECO:0000313" key="13">
    <source>
        <dbReference type="WBParaSite" id="BXY_0557600.1"/>
    </source>
</evidence>
<dbReference type="SMR" id="A0A1I7RXV9"/>
<feature type="domain" description="Epoxide hydrolase N-terminal" evidence="8">
    <location>
        <begin position="50"/>
        <end position="160"/>
    </location>
</feature>
<evidence type="ECO:0000259" key="8">
    <source>
        <dbReference type="Pfam" id="PF06441"/>
    </source>
</evidence>